<dbReference type="Proteomes" id="UP000319322">
    <property type="component" value="Unassembled WGS sequence"/>
</dbReference>
<dbReference type="AlphaFoldDB" id="A0A553V1H5"/>
<feature type="domain" description="YlxR" evidence="1">
    <location>
        <begin position="13"/>
        <end position="62"/>
    </location>
</feature>
<comment type="caution">
    <text evidence="2">The sequence shown here is derived from an EMBL/GenBank/DDBJ whole genome shotgun (WGS) entry which is preliminary data.</text>
</comment>
<name>A0A553V1H5_9HELI</name>
<dbReference type="Pfam" id="PF04296">
    <property type="entry name" value="YlxR"/>
    <property type="match status" value="1"/>
</dbReference>
<reference evidence="3" key="1">
    <citation type="submission" date="2019-07" db="EMBL/GenBank/DDBJ databases">
        <title>Helicobacter labacensis sp. nov., Helicobacter mehlei sp. nov. and Helicobacter vulpis sp. nov., isolated from gastric mucosa of red fox (Vulpis vulpis).</title>
        <authorList>
            <person name="Papic B."/>
        </authorList>
    </citation>
    <scope>NUCLEOTIDE SEQUENCE [LARGE SCALE GENOMIC DNA]</scope>
    <source>
        <strain evidence="3">L8b</strain>
    </source>
</reference>
<reference evidence="2 3" key="3">
    <citation type="submission" date="2019-07" db="EMBL/GenBank/DDBJ databases">
        <authorList>
            <person name="Papic B."/>
        </authorList>
    </citation>
    <scope>NUCLEOTIDE SEQUENCE [LARGE SCALE GENOMIC DNA]</scope>
    <source>
        <strain evidence="2 3">L8b</strain>
    </source>
</reference>
<evidence type="ECO:0000259" key="1">
    <source>
        <dbReference type="Pfam" id="PF04296"/>
    </source>
</evidence>
<accession>A0A553V1H5</accession>
<organism evidence="2 3">
    <name type="scientific">Helicobacter mehlei</name>
    <dbReference type="NCBI Taxonomy" id="2316080"/>
    <lineage>
        <taxon>Bacteria</taxon>
        <taxon>Pseudomonadati</taxon>
        <taxon>Campylobacterota</taxon>
        <taxon>Epsilonproteobacteria</taxon>
        <taxon>Campylobacterales</taxon>
        <taxon>Helicobacteraceae</taxon>
        <taxon>Helicobacter</taxon>
    </lineage>
</organism>
<evidence type="ECO:0000313" key="3">
    <source>
        <dbReference type="Proteomes" id="UP000319322"/>
    </source>
</evidence>
<protein>
    <submittedName>
        <fullName evidence="2">DUF448 domain-containing protein</fullName>
    </submittedName>
</protein>
<gene>
    <name evidence="2" type="ORF">FNE76_02210</name>
</gene>
<dbReference type="Gene3D" id="3.30.1230.10">
    <property type="entry name" value="YlxR-like"/>
    <property type="match status" value="1"/>
</dbReference>
<dbReference type="EMBL" id="VKGC01000003">
    <property type="protein sequence ID" value="TSA86313.1"/>
    <property type="molecule type" value="Genomic_DNA"/>
</dbReference>
<sequence>MRSNAFFSKKAVRMCVCCRERFLQEKLLRFSVLDNVIITFQGSGRSFYLCHACLKSKHVTKQVLKTKNTPNNKHYIEAWLEEIKA</sequence>
<reference evidence="2 3" key="2">
    <citation type="submission" date="2019-07" db="EMBL/GenBank/DDBJ databases">
        <title>Helicobacter labacensis sp. nov., Helicobacter mehlei sp. nov. and Helicobacter vulpis sp. nov., isolated from gastric mucosa of red fox (Vulpis vulpis).</title>
        <authorList>
            <person name="Kusar D."/>
            <person name="Gruntar I."/>
            <person name="Pate M."/>
            <person name="Zajc U."/>
            <person name="Ocepek M."/>
        </authorList>
    </citation>
    <scope>NUCLEOTIDE SEQUENCE [LARGE SCALE GENOMIC DNA]</scope>
    <source>
        <strain evidence="2 3">L8b</strain>
    </source>
</reference>
<dbReference type="RefSeq" id="WP_120947416.1">
    <property type="nucleotide sequence ID" value="NZ_QXQP01000002.1"/>
</dbReference>
<proteinExistence type="predicted"/>
<evidence type="ECO:0000313" key="2">
    <source>
        <dbReference type="EMBL" id="TSA86313.1"/>
    </source>
</evidence>
<dbReference type="InterPro" id="IPR007393">
    <property type="entry name" value="YlxR_dom"/>
</dbReference>
<dbReference type="SUPFAM" id="SSF64376">
    <property type="entry name" value="YlxR-like"/>
    <property type="match status" value="1"/>
</dbReference>
<keyword evidence="3" id="KW-1185">Reference proteome</keyword>
<dbReference type="InterPro" id="IPR035931">
    <property type="entry name" value="YlxR-like_sf"/>
</dbReference>
<dbReference type="OrthoDB" id="5518171at2"/>